<organism evidence="2">
    <name type="scientific">Sesamum radiatum</name>
    <name type="common">Black benniseed</name>
    <dbReference type="NCBI Taxonomy" id="300843"/>
    <lineage>
        <taxon>Eukaryota</taxon>
        <taxon>Viridiplantae</taxon>
        <taxon>Streptophyta</taxon>
        <taxon>Embryophyta</taxon>
        <taxon>Tracheophyta</taxon>
        <taxon>Spermatophyta</taxon>
        <taxon>Magnoliopsida</taxon>
        <taxon>eudicotyledons</taxon>
        <taxon>Gunneridae</taxon>
        <taxon>Pentapetalae</taxon>
        <taxon>asterids</taxon>
        <taxon>lamiids</taxon>
        <taxon>Lamiales</taxon>
        <taxon>Pedaliaceae</taxon>
        <taxon>Sesamum</taxon>
    </lineage>
</organism>
<evidence type="ECO:0000313" key="2">
    <source>
        <dbReference type="EMBL" id="KAL0361225.1"/>
    </source>
</evidence>
<protein>
    <submittedName>
        <fullName evidence="2">Uncharacterized protein</fullName>
    </submittedName>
</protein>
<feature type="region of interest" description="Disordered" evidence="1">
    <location>
        <begin position="71"/>
        <end position="91"/>
    </location>
</feature>
<evidence type="ECO:0000256" key="1">
    <source>
        <dbReference type="SAM" id="MobiDB-lite"/>
    </source>
</evidence>
<accession>A0AAW2Q0J4</accession>
<feature type="region of interest" description="Disordered" evidence="1">
    <location>
        <begin position="35"/>
        <end position="59"/>
    </location>
</feature>
<sequence length="91" mass="9659">VLSSDPSYASTQAPNDSSYSLVPCYFRTLKCRRPSKHRVKNVSSKEAPSNALRKQKAMETAASAQALQVLPGAPLGPTSAMTVAGPPRLTD</sequence>
<dbReference type="EMBL" id="JACGWJ010000016">
    <property type="protein sequence ID" value="KAL0361225.1"/>
    <property type="molecule type" value="Genomic_DNA"/>
</dbReference>
<gene>
    <name evidence="2" type="ORF">Sradi_3807000</name>
</gene>
<comment type="caution">
    <text evidence="2">The sequence shown here is derived from an EMBL/GenBank/DDBJ whole genome shotgun (WGS) entry which is preliminary data.</text>
</comment>
<reference evidence="2" key="1">
    <citation type="submission" date="2020-06" db="EMBL/GenBank/DDBJ databases">
        <authorList>
            <person name="Li T."/>
            <person name="Hu X."/>
            <person name="Zhang T."/>
            <person name="Song X."/>
            <person name="Zhang H."/>
            <person name="Dai N."/>
            <person name="Sheng W."/>
            <person name="Hou X."/>
            <person name="Wei L."/>
        </authorList>
    </citation>
    <scope>NUCLEOTIDE SEQUENCE</scope>
    <source>
        <strain evidence="2">G02</strain>
        <tissue evidence="2">Leaf</tissue>
    </source>
</reference>
<feature type="non-terminal residue" evidence="2">
    <location>
        <position position="1"/>
    </location>
</feature>
<dbReference type="AlphaFoldDB" id="A0AAW2Q0J4"/>
<name>A0AAW2Q0J4_SESRA</name>
<reference evidence="2" key="2">
    <citation type="journal article" date="2024" name="Plant">
        <title>Genomic evolution and insights into agronomic trait innovations of Sesamum species.</title>
        <authorList>
            <person name="Miao H."/>
            <person name="Wang L."/>
            <person name="Qu L."/>
            <person name="Liu H."/>
            <person name="Sun Y."/>
            <person name="Le M."/>
            <person name="Wang Q."/>
            <person name="Wei S."/>
            <person name="Zheng Y."/>
            <person name="Lin W."/>
            <person name="Duan Y."/>
            <person name="Cao H."/>
            <person name="Xiong S."/>
            <person name="Wang X."/>
            <person name="Wei L."/>
            <person name="Li C."/>
            <person name="Ma Q."/>
            <person name="Ju M."/>
            <person name="Zhao R."/>
            <person name="Li G."/>
            <person name="Mu C."/>
            <person name="Tian Q."/>
            <person name="Mei H."/>
            <person name="Zhang T."/>
            <person name="Gao T."/>
            <person name="Zhang H."/>
        </authorList>
    </citation>
    <scope>NUCLEOTIDE SEQUENCE</scope>
    <source>
        <strain evidence="2">G02</strain>
    </source>
</reference>
<proteinExistence type="predicted"/>